<dbReference type="EMBL" id="SGWQ01000005">
    <property type="protein sequence ID" value="RZS37731.1"/>
    <property type="molecule type" value="Genomic_DNA"/>
</dbReference>
<protein>
    <submittedName>
        <fullName evidence="2">Uncharacterized protein</fullName>
    </submittedName>
</protein>
<keyword evidence="1" id="KW-0472">Membrane</keyword>
<reference evidence="2 3" key="1">
    <citation type="submission" date="2019-02" db="EMBL/GenBank/DDBJ databases">
        <title>Genomic Encyclopedia of Type Strains, Phase IV (KMG-IV): sequencing the most valuable type-strain genomes for metagenomic binning, comparative biology and taxonomic classification.</title>
        <authorList>
            <person name="Goeker M."/>
        </authorList>
    </citation>
    <scope>NUCLEOTIDE SEQUENCE [LARGE SCALE GENOMIC DNA]</scope>
    <source>
        <strain evidence="2 3">DSM 101727</strain>
    </source>
</reference>
<sequence length="183" mass="19809">MTQQHLNQMPAAQPARRRARWERYRVTNPFSPKALAGLWGSIVAVVALAALLGWALEMRGGTVIVLAIPFIAAWFENQRTVFQFDPAGVRVGNVILPWTDVTQFVVATPPNGPVLMGARLRPGASLPEGAIVPPPNQAMPAPIHVAVQPQKFDLAKMVAKARKYAPPNVRIVVADPTGERVAS</sequence>
<keyword evidence="1" id="KW-0812">Transmembrane</keyword>
<evidence type="ECO:0000256" key="1">
    <source>
        <dbReference type="SAM" id="Phobius"/>
    </source>
</evidence>
<accession>A0A4Q7KPV7</accession>
<proteinExistence type="predicted"/>
<name>A0A4Q7KPV7_9PSEU</name>
<dbReference type="RefSeq" id="WP_130345182.1">
    <property type="nucleotide sequence ID" value="NZ_SGWQ01000005.1"/>
</dbReference>
<evidence type="ECO:0000313" key="2">
    <source>
        <dbReference type="EMBL" id="RZS37731.1"/>
    </source>
</evidence>
<feature type="transmembrane region" description="Helical" evidence="1">
    <location>
        <begin position="34"/>
        <end position="52"/>
    </location>
</feature>
<dbReference type="OrthoDB" id="4178930at2"/>
<evidence type="ECO:0000313" key="3">
    <source>
        <dbReference type="Proteomes" id="UP000294257"/>
    </source>
</evidence>
<dbReference type="AlphaFoldDB" id="A0A4Q7KPV7"/>
<gene>
    <name evidence="2" type="ORF">EV193_105289</name>
</gene>
<keyword evidence="3" id="KW-1185">Reference proteome</keyword>
<keyword evidence="1" id="KW-1133">Transmembrane helix</keyword>
<organism evidence="2 3">
    <name type="scientific">Herbihabitans rhizosphaerae</name>
    <dbReference type="NCBI Taxonomy" id="1872711"/>
    <lineage>
        <taxon>Bacteria</taxon>
        <taxon>Bacillati</taxon>
        <taxon>Actinomycetota</taxon>
        <taxon>Actinomycetes</taxon>
        <taxon>Pseudonocardiales</taxon>
        <taxon>Pseudonocardiaceae</taxon>
        <taxon>Herbihabitans</taxon>
    </lineage>
</organism>
<dbReference type="Proteomes" id="UP000294257">
    <property type="component" value="Unassembled WGS sequence"/>
</dbReference>
<comment type="caution">
    <text evidence="2">The sequence shown here is derived from an EMBL/GenBank/DDBJ whole genome shotgun (WGS) entry which is preliminary data.</text>
</comment>